<reference evidence="3" key="1">
    <citation type="journal article" date="2019" name="Int. J. Syst. Evol. Microbiol.">
        <title>The Global Catalogue of Microorganisms (GCM) 10K type strain sequencing project: providing services to taxonomists for standard genome sequencing and annotation.</title>
        <authorList>
            <consortium name="The Broad Institute Genomics Platform"/>
            <consortium name="The Broad Institute Genome Sequencing Center for Infectious Disease"/>
            <person name="Wu L."/>
            <person name="Ma J."/>
        </authorList>
    </citation>
    <scope>NUCLEOTIDE SEQUENCE [LARGE SCALE GENOMIC DNA]</scope>
    <source>
        <strain evidence="3">CCUG 50353</strain>
    </source>
</reference>
<evidence type="ECO:0000313" key="2">
    <source>
        <dbReference type="EMBL" id="MFC4356251.1"/>
    </source>
</evidence>
<comment type="caution">
    <text evidence="2">The sequence shown here is derived from an EMBL/GenBank/DDBJ whole genome shotgun (WGS) entry which is preliminary data.</text>
</comment>
<dbReference type="RefSeq" id="WP_378142808.1">
    <property type="nucleotide sequence ID" value="NZ_JBHSEF010000028.1"/>
</dbReference>
<feature type="signal peptide" evidence="1">
    <location>
        <begin position="1"/>
        <end position="25"/>
    </location>
</feature>
<protein>
    <submittedName>
        <fullName evidence="2">Uncharacterized protein</fullName>
    </submittedName>
</protein>
<evidence type="ECO:0000313" key="3">
    <source>
        <dbReference type="Proteomes" id="UP001595733"/>
    </source>
</evidence>
<feature type="chain" id="PRO_5046713279" evidence="1">
    <location>
        <begin position="26"/>
        <end position="138"/>
    </location>
</feature>
<proteinExistence type="predicted"/>
<dbReference type="Proteomes" id="UP001595733">
    <property type="component" value="Unassembled WGS sequence"/>
</dbReference>
<dbReference type="EMBL" id="JBHSEF010000028">
    <property type="protein sequence ID" value="MFC4356251.1"/>
    <property type="molecule type" value="Genomic_DNA"/>
</dbReference>
<name>A0ABV8V036_9BACL</name>
<evidence type="ECO:0000256" key="1">
    <source>
        <dbReference type="SAM" id="SignalP"/>
    </source>
</evidence>
<keyword evidence="1" id="KW-0732">Signal</keyword>
<sequence length="138" mass="14591">MKKFFVLLVMGICLICFTQPNIGHAETVGTDSITVGDGGNAGAVSTSLEIGKASSSTSWIKIIDGSTNLYVKSYGGAIIASVYFVYASGPDMLIESFYINSGSTLNKNLNLVPGTYTLVLTASPYPYKNSSGYGYLTK</sequence>
<organism evidence="2 3">
    <name type="scientific">Chryseomicrobium palamuruense</name>
    <dbReference type="NCBI Taxonomy" id="682973"/>
    <lineage>
        <taxon>Bacteria</taxon>
        <taxon>Bacillati</taxon>
        <taxon>Bacillota</taxon>
        <taxon>Bacilli</taxon>
        <taxon>Bacillales</taxon>
        <taxon>Caryophanaceae</taxon>
        <taxon>Chryseomicrobium</taxon>
    </lineage>
</organism>
<keyword evidence="3" id="KW-1185">Reference proteome</keyword>
<gene>
    <name evidence="2" type="ORF">ACFO0S_14415</name>
</gene>
<accession>A0ABV8V036</accession>